<keyword evidence="1 3" id="KW-0808">Transferase</keyword>
<comment type="caution">
    <text evidence="3">The sequence shown here is derived from an EMBL/GenBank/DDBJ whole genome shotgun (WGS) entry which is preliminary data.</text>
</comment>
<dbReference type="AlphaFoldDB" id="A0A3A4NFE6"/>
<dbReference type="EMBL" id="QZKU01000133">
    <property type="protein sequence ID" value="RJP15630.1"/>
    <property type="molecule type" value="Genomic_DNA"/>
</dbReference>
<dbReference type="InterPro" id="IPR016181">
    <property type="entry name" value="Acyl_CoA_acyltransferase"/>
</dbReference>
<protein>
    <submittedName>
        <fullName evidence="3">GNAT family N-acetyltransferase</fullName>
    </submittedName>
</protein>
<dbReference type="PROSITE" id="PS51186">
    <property type="entry name" value="GNAT"/>
    <property type="match status" value="1"/>
</dbReference>
<name>A0A3A4NFE6_ABYX5</name>
<reference evidence="3 4" key="1">
    <citation type="journal article" date="2017" name="ISME J.">
        <title>Energy and carbon metabolisms in a deep terrestrial subsurface fluid microbial community.</title>
        <authorList>
            <person name="Momper L."/>
            <person name="Jungbluth S.P."/>
            <person name="Lee M.D."/>
            <person name="Amend J.P."/>
        </authorList>
    </citation>
    <scope>NUCLEOTIDE SEQUENCE [LARGE SCALE GENOMIC DNA]</scope>
    <source>
        <strain evidence="3">SURF_5</strain>
    </source>
</reference>
<dbReference type="PANTHER" id="PTHR13947">
    <property type="entry name" value="GNAT FAMILY N-ACETYLTRANSFERASE"/>
    <property type="match status" value="1"/>
</dbReference>
<proteinExistence type="predicted"/>
<dbReference type="PANTHER" id="PTHR13947:SF37">
    <property type="entry name" value="LD18367P"/>
    <property type="match status" value="1"/>
</dbReference>
<dbReference type="Pfam" id="PF00583">
    <property type="entry name" value="Acetyltransf_1"/>
    <property type="match status" value="1"/>
</dbReference>
<gene>
    <name evidence="3" type="ORF">C4520_20020</name>
</gene>
<dbReference type="InterPro" id="IPR000182">
    <property type="entry name" value="GNAT_dom"/>
</dbReference>
<dbReference type="Gene3D" id="3.40.630.30">
    <property type="match status" value="1"/>
</dbReference>
<evidence type="ECO:0000313" key="4">
    <source>
        <dbReference type="Proteomes" id="UP000265882"/>
    </source>
</evidence>
<evidence type="ECO:0000259" key="2">
    <source>
        <dbReference type="PROSITE" id="PS51186"/>
    </source>
</evidence>
<dbReference type="InterPro" id="IPR050769">
    <property type="entry name" value="NAT_camello-type"/>
</dbReference>
<evidence type="ECO:0000256" key="1">
    <source>
        <dbReference type="ARBA" id="ARBA00022679"/>
    </source>
</evidence>
<organism evidence="3 4">
    <name type="scientific">Abyssobacteria bacterium (strain SURF_5)</name>
    <dbReference type="NCBI Taxonomy" id="2093360"/>
    <lineage>
        <taxon>Bacteria</taxon>
        <taxon>Pseudomonadati</taxon>
        <taxon>Candidatus Hydrogenedentota</taxon>
        <taxon>Candidatus Abyssobacteria</taxon>
    </lineage>
</organism>
<accession>A0A3A4NFE6</accession>
<dbReference type="Proteomes" id="UP000265882">
    <property type="component" value="Unassembled WGS sequence"/>
</dbReference>
<evidence type="ECO:0000313" key="3">
    <source>
        <dbReference type="EMBL" id="RJP15630.1"/>
    </source>
</evidence>
<feature type="domain" description="N-acetyltransferase" evidence="2">
    <location>
        <begin position="15"/>
        <end position="219"/>
    </location>
</feature>
<sequence>MSRGQMQEAMQALGVLIRKYVPDDRAAVRSICYETGLMGDSMEPYFGCRDLFADYWMNYYTDFEPESAFVAEADGAVVGYLVGCKTTTVQQEVQSTVIIPRIRRKLFTLGYKIDMRFFRFMYRYLRSGWRHEFIEEPITDYPAHLHMNLIKGYRSMGIGSLLIAAYLEYLKSNSVSGIHLGTTTYNKLAVPFYKKWGFRLVSRHPFTMYDGIIPEKIDVLFFVRDLTEAIQTEGKETES</sequence>
<dbReference type="GO" id="GO:0008080">
    <property type="term" value="F:N-acetyltransferase activity"/>
    <property type="evidence" value="ECO:0007669"/>
    <property type="project" value="InterPro"/>
</dbReference>
<dbReference type="SUPFAM" id="SSF55729">
    <property type="entry name" value="Acyl-CoA N-acyltransferases (Nat)"/>
    <property type="match status" value="1"/>
</dbReference>